<dbReference type="Gramene" id="TuG1812G0600003062.01.T01">
    <property type="protein sequence ID" value="TuG1812G0600003062.01.T01"/>
    <property type="gene ID" value="TuG1812G0600003062.01"/>
</dbReference>
<dbReference type="Proteomes" id="UP000015106">
    <property type="component" value="Chromosome 6"/>
</dbReference>
<feature type="region of interest" description="Disordered" evidence="1">
    <location>
        <begin position="1"/>
        <end position="30"/>
    </location>
</feature>
<evidence type="ECO:0000313" key="3">
    <source>
        <dbReference type="Proteomes" id="UP000015106"/>
    </source>
</evidence>
<dbReference type="AlphaFoldDB" id="A0A8R7QQY5"/>
<evidence type="ECO:0000313" key="2">
    <source>
        <dbReference type="EnsemblPlants" id="TuG1812G0600003062.01.T01"/>
    </source>
</evidence>
<sequence>MPPAPTCMPARRCNAGHRNQRDSPALSPDRRPCLQLRHARQLDGAVNRLVFWNLLDRGRLPRFRRPSRSSSSPNSYRDCDGLRFVHIFSGPLIRSRGSLLLLPDADRHYRCPELVALLCPTSPLTAGCECGERHCFCFSNLLA</sequence>
<protein>
    <submittedName>
        <fullName evidence="2">Uncharacterized protein</fullName>
    </submittedName>
</protein>
<reference evidence="2" key="2">
    <citation type="submission" date="2018-03" db="EMBL/GenBank/DDBJ databases">
        <title>The Triticum urartu genome reveals the dynamic nature of wheat genome evolution.</title>
        <authorList>
            <person name="Ling H."/>
            <person name="Ma B."/>
            <person name="Shi X."/>
            <person name="Liu H."/>
            <person name="Dong L."/>
            <person name="Sun H."/>
            <person name="Cao Y."/>
            <person name="Gao Q."/>
            <person name="Zheng S."/>
            <person name="Li Y."/>
            <person name="Yu Y."/>
            <person name="Du H."/>
            <person name="Qi M."/>
            <person name="Li Y."/>
            <person name="Yu H."/>
            <person name="Cui Y."/>
            <person name="Wang N."/>
            <person name="Chen C."/>
            <person name="Wu H."/>
            <person name="Zhao Y."/>
            <person name="Zhang J."/>
            <person name="Li Y."/>
            <person name="Zhou W."/>
            <person name="Zhang B."/>
            <person name="Hu W."/>
            <person name="Eijk M."/>
            <person name="Tang J."/>
            <person name="Witsenboer H."/>
            <person name="Zhao S."/>
            <person name="Li Z."/>
            <person name="Zhang A."/>
            <person name="Wang D."/>
            <person name="Liang C."/>
        </authorList>
    </citation>
    <scope>NUCLEOTIDE SEQUENCE [LARGE SCALE GENOMIC DNA]</scope>
    <source>
        <strain evidence="2">cv. G1812</strain>
    </source>
</reference>
<evidence type="ECO:0000256" key="1">
    <source>
        <dbReference type="SAM" id="MobiDB-lite"/>
    </source>
</evidence>
<organism evidence="2 3">
    <name type="scientific">Triticum urartu</name>
    <name type="common">Red wild einkorn</name>
    <name type="synonym">Crithodium urartu</name>
    <dbReference type="NCBI Taxonomy" id="4572"/>
    <lineage>
        <taxon>Eukaryota</taxon>
        <taxon>Viridiplantae</taxon>
        <taxon>Streptophyta</taxon>
        <taxon>Embryophyta</taxon>
        <taxon>Tracheophyta</taxon>
        <taxon>Spermatophyta</taxon>
        <taxon>Magnoliopsida</taxon>
        <taxon>Liliopsida</taxon>
        <taxon>Poales</taxon>
        <taxon>Poaceae</taxon>
        <taxon>BOP clade</taxon>
        <taxon>Pooideae</taxon>
        <taxon>Triticodae</taxon>
        <taxon>Triticeae</taxon>
        <taxon>Triticinae</taxon>
        <taxon>Triticum</taxon>
    </lineage>
</organism>
<keyword evidence="3" id="KW-1185">Reference proteome</keyword>
<proteinExistence type="predicted"/>
<name>A0A8R7QQY5_TRIUA</name>
<reference evidence="2" key="3">
    <citation type="submission" date="2022-06" db="UniProtKB">
        <authorList>
            <consortium name="EnsemblPlants"/>
        </authorList>
    </citation>
    <scope>IDENTIFICATION</scope>
</reference>
<accession>A0A8R7QQY5</accession>
<dbReference type="EnsemblPlants" id="TuG1812G0600003062.01.T01">
    <property type="protein sequence ID" value="TuG1812G0600003062.01.T01"/>
    <property type="gene ID" value="TuG1812G0600003062.01"/>
</dbReference>
<reference evidence="3" key="1">
    <citation type="journal article" date="2013" name="Nature">
        <title>Draft genome of the wheat A-genome progenitor Triticum urartu.</title>
        <authorList>
            <person name="Ling H.Q."/>
            <person name="Zhao S."/>
            <person name="Liu D."/>
            <person name="Wang J."/>
            <person name="Sun H."/>
            <person name="Zhang C."/>
            <person name="Fan H."/>
            <person name="Li D."/>
            <person name="Dong L."/>
            <person name="Tao Y."/>
            <person name="Gao C."/>
            <person name="Wu H."/>
            <person name="Li Y."/>
            <person name="Cui Y."/>
            <person name="Guo X."/>
            <person name="Zheng S."/>
            <person name="Wang B."/>
            <person name="Yu K."/>
            <person name="Liang Q."/>
            <person name="Yang W."/>
            <person name="Lou X."/>
            <person name="Chen J."/>
            <person name="Feng M."/>
            <person name="Jian J."/>
            <person name="Zhang X."/>
            <person name="Luo G."/>
            <person name="Jiang Y."/>
            <person name="Liu J."/>
            <person name="Wang Z."/>
            <person name="Sha Y."/>
            <person name="Zhang B."/>
            <person name="Wu H."/>
            <person name="Tang D."/>
            <person name="Shen Q."/>
            <person name="Xue P."/>
            <person name="Zou S."/>
            <person name="Wang X."/>
            <person name="Liu X."/>
            <person name="Wang F."/>
            <person name="Yang Y."/>
            <person name="An X."/>
            <person name="Dong Z."/>
            <person name="Zhang K."/>
            <person name="Zhang X."/>
            <person name="Luo M.C."/>
            <person name="Dvorak J."/>
            <person name="Tong Y."/>
            <person name="Wang J."/>
            <person name="Yang H."/>
            <person name="Li Z."/>
            <person name="Wang D."/>
            <person name="Zhang A."/>
            <person name="Wang J."/>
        </authorList>
    </citation>
    <scope>NUCLEOTIDE SEQUENCE</scope>
    <source>
        <strain evidence="3">cv. G1812</strain>
    </source>
</reference>